<evidence type="ECO:0000313" key="2">
    <source>
        <dbReference type="Proteomes" id="UP000515977"/>
    </source>
</evidence>
<dbReference type="Proteomes" id="UP000515977">
    <property type="component" value="Chromosome"/>
</dbReference>
<accession>A0A7G9QPM4</accession>
<organism evidence="1 2">
    <name type="scientific">Thermomonas brevis</name>
    <dbReference type="NCBI Taxonomy" id="215691"/>
    <lineage>
        <taxon>Bacteria</taxon>
        <taxon>Pseudomonadati</taxon>
        <taxon>Pseudomonadota</taxon>
        <taxon>Gammaproteobacteria</taxon>
        <taxon>Lysobacterales</taxon>
        <taxon>Lysobacteraceae</taxon>
        <taxon>Thermomonas</taxon>
    </lineage>
</organism>
<dbReference type="KEGG" id="tbv:H9L17_08605"/>
<dbReference type="AlphaFoldDB" id="A0A7G9QPM4"/>
<evidence type="ECO:0000313" key="1">
    <source>
        <dbReference type="EMBL" id="QNN45299.1"/>
    </source>
</evidence>
<protein>
    <recommendedName>
        <fullName evidence="3">AIPR family protein</fullName>
    </recommendedName>
</protein>
<reference evidence="1 2" key="1">
    <citation type="submission" date="2020-08" db="EMBL/GenBank/DDBJ databases">
        <title>Genome sequence of Thermomonas brevis KACC 16975T.</title>
        <authorList>
            <person name="Hyun D.-W."/>
            <person name="Bae J.-W."/>
        </authorList>
    </citation>
    <scope>NUCLEOTIDE SEQUENCE [LARGE SCALE GENOMIC DNA]</scope>
    <source>
        <strain evidence="1 2">KACC 16975</strain>
    </source>
</reference>
<gene>
    <name evidence="1" type="ORF">H9L17_08605</name>
</gene>
<sequence length="450" mass="51139">MKSHTVILKFDEACRSERYSLQRIEGTITADSMIRLIDIADLHANPREAKVGSVTEAITETLETSTDLFPFKSKGILIASANCRELERSRFELSFGDEDIEGVLDGGHNMLAIALFIIRQALGEKEAKKALRSVRRWEEVSPVWTKYRSEIEDVKKDLGFFVPTEIIFPKDSAEGRDAYEGAILEIAQARNNNAQLTEETKANKAGHYDALRDALDRPLVEEVEWKTNDGGRIKARDLVALTWVPLSVLPESLGLSEVNSFNPVNIYRNKGYCVNAFNLLMQRDEVSQKTKGDIRELTNPAVKSAIKIMREIPELFDYVYTSFPDAYNDASPGFGRISSVRIFEPGKYNAREKKYLAAPPKTKFYQRDTKFDFPEGFIAPVVWALRELLEFKEGAVAWRTDPKKFLDANLRKFMQVYHGFIAMANYDPQKVGKTNSTYQLACNDFKARLK</sequence>
<dbReference type="EMBL" id="CP060711">
    <property type="protein sequence ID" value="QNN45299.1"/>
    <property type="molecule type" value="Genomic_DNA"/>
</dbReference>
<name>A0A7G9QPM4_9GAMM</name>
<proteinExistence type="predicted"/>
<dbReference type="RefSeq" id="WP_187569065.1">
    <property type="nucleotide sequence ID" value="NZ_CP060711.1"/>
</dbReference>
<evidence type="ECO:0008006" key="3">
    <source>
        <dbReference type="Google" id="ProtNLM"/>
    </source>
</evidence>
<keyword evidence="2" id="KW-1185">Reference proteome</keyword>